<evidence type="ECO:0000313" key="2">
    <source>
        <dbReference type="EMBL" id="DAD26245.1"/>
    </source>
</evidence>
<keyword evidence="3" id="KW-1185">Reference proteome</keyword>
<reference evidence="2 3" key="1">
    <citation type="journal article" date="2020" name="Mol. Biol. Evol.">
        <title>Distinct Expression and Methylation Patterns for Genes with Different Fates following a Single Whole-Genome Duplication in Flowering Plants.</title>
        <authorList>
            <person name="Shi T."/>
            <person name="Rahmani R.S."/>
            <person name="Gugger P.F."/>
            <person name="Wang M."/>
            <person name="Li H."/>
            <person name="Zhang Y."/>
            <person name="Li Z."/>
            <person name="Wang Q."/>
            <person name="Van de Peer Y."/>
            <person name="Marchal K."/>
            <person name="Chen J."/>
        </authorList>
    </citation>
    <scope>NUCLEOTIDE SEQUENCE [LARGE SCALE GENOMIC DNA]</scope>
    <source>
        <tissue evidence="2">Leaf</tissue>
    </source>
</reference>
<proteinExistence type="predicted"/>
<organism evidence="2 3">
    <name type="scientific">Nelumbo nucifera</name>
    <name type="common">Sacred lotus</name>
    <dbReference type="NCBI Taxonomy" id="4432"/>
    <lineage>
        <taxon>Eukaryota</taxon>
        <taxon>Viridiplantae</taxon>
        <taxon>Streptophyta</taxon>
        <taxon>Embryophyta</taxon>
        <taxon>Tracheophyta</taxon>
        <taxon>Spermatophyta</taxon>
        <taxon>Magnoliopsida</taxon>
        <taxon>Proteales</taxon>
        <taxon>Nelumbonaceae</taxon>
        <taxon>Nelumbo</taxon>
    </lineage>
</organism>
<dbReference type="AlphaFoldDB" id="A0A822Y5C7"/>
<dbReference type="EMBL" id="DUZY01000002">
    <property type="protein sequence ID" value="DAD26245.1"/>
    <property type="molecule type" value="Genomic_DNA"/>
</dbReference>
<protein>
    <submittedName>
        <fullName evidence="2">Uncharacterized protein</fullName>
    </submittedName>
</protein>
<comment type="caution">
    <text evidence="2">The sequence shown here is derived from an EMBL/GenBank/DDBJ whole genome shotgun (WGS) entry which is preliminary data.</text>
</comment>
<evidence type="ECO:0000256" key="1">
    <source>
        <dbReference type="SAM" id="MobiDB-lite"/>
    </source>
</evidence>
<sequence length="96" mass="11073">MFLELRSYSQIITGLYTRHCCSKNTKIGNEISVEKINKRREDVVAPVFPKSTMVQRRKANCLMNNNSLSLQGNEPNGNRDPNDQIMKQVLMKKEET</sequence>
<gene>
    <name evidence="2" type="ORF">HUJ06_027713</name>
</gene>
<evidence type="ECO:0000313" key="3">
    <source>
        <dbReference type="Proteomes" id="UP000607653"/>
    </source>
</evidence>
<accession>A0A822Y5C7</accession>
<feature type="compositionally biased region" description="Polar residues" evidence="1">
    <location>
        <begin position="65"/>
        <end position="76"/>
    </location>
</feature>
<feature type="region of interest" description="Disordered" evidence="1">
    <location>
        <begin position="65"/>
        <end position="84"/>
    </location>
</feature>
<name>A0A822Y5C7_NELNU</name>
<dbReference type="Proteomes" id="UP000607653">
    <property type="component" value="Unassembled WGS sequence"/>
</dbReference>